<evidence type="ECO:0000313" key="3">
    <source>
        <dbReference type="Proteomes" id="UP000703893"/>
    </source>
</evidence>
<protein>
    <recommendedName>
        <fullName evidence="1">DNA polymerase III delta N-terminal domain-containing protein</fullName>
    </recommendedName>
</protein>
<proteinExistence type="predicted"/>
<dbReference type="AlphaFoldDB" id="A0A937X8A5"/>
<dbReference type="InterPro" id="IPR027417">
    <property type="entry name" value="P-loop_NTPase"/>
</dbReference>
<dbReference type="GO" id="GO:0006260">
    <property type="term" value="P:DNA replication"/>
    <property type="evidence" value="ECO:0007669"/>
    <property type="project" value="InterPro"/>
</dbReference>
<dbReference type="Gene3D" id="3.40.50.300">
    <property type="entry name" value="P-loop containing nucleotide triphosphate hydrolases"/>
    <property type="match status" value="1"/>
</dbReference>
<dbReference type="Pfam" id="PF06144">
    <property type="entry name" value="DNA_pol3_delta"/>
    <property type="match status" value="1"/>
</dbReference>
<evidence type="ECO:0000313" key="2">
    <source>
        <dbReference type="EMBL" id="MBM3276147.1"/>
    </source>
</evidence>
<reference evidence="2 3" key="1">
    <citation type="submission" date="2019-03" db="EMBL/GenBank/DDBJ databases">
        <title>Lake Tanganyika Metagenome-Assembled Genomes (MAGs).</title>
        <authorList>
            <person name="Tran P."/>
        </authorList>
    </citation>
    <scope>NUCLEOTIDE SEQUENCE [LARGE SCALE GENOMIC DNA]</scope>
    <source>
        <strain evidence="2">K_DeepCast_65m_m2_236</strain>
    </source>
</reference>
<dbReference type="InterPro" id="IPR010372">
    <property type="entry name" value="DNA_pol3_delta_N"/>
</dbReference>
<comment type="caution">
    <text evidence="2">The sequence shown here is derived from an EMBL/GenBank/DDBJ whole genome shotgun (WGS) entry which is preliminary data.</text>
</comment>
<name>A0A937X8A5_9BACT</name>
<feature type="non-terminal residue" evidence="2">
    <location>
        <position position="180"/>
    </location>
</feature>
<dbReference type="GO" id="GO:0003677">
    <property type="term" value="F:DNA binding"/>
    <property type="evidence" value="ECO:0007669"/>
    <property type="project" value="InterPro"/>
</dbReference>
<dbReference type="Proteomes" id="UP000703893">
    <property type="component" value="Unassembled WGS sequence"/>
</dbReference>
<dbReference type="GO" id="GO:0009360">
    <property type="term" value="C:DNA polymerase III complex"/>
    <property type="evidence" value="ECO:0007669"/>
    <property type="project" value="InterPro"/>
</dbReference>
<sequence>MIYTLHGEDAFSLSAEEKRLTTDLVSAQWRSVNLTVFDGQTARISEVINAARTPSFFGDRLVVVRDCPWFAPGARKKKDDPEAEANHVPDSGSSKVLVDLLKEGLPAGCNLLLVAPKAINKTLSTSKALLEGAAAKPPRVLLREFPGPDPYKPERTVSWLVGYARDTAQGIDQNAAQLLV</sequence>
<accession>A0A937X8A5</accession>
<dbReference type="EMBL" id="VGJX01000881">
    <property type="protein sequence ID" value="MBM3276147.1"/>
    <property type="molecule type" value="Genomic_DNA"/>
</dbReference>
<organism evidence="2 3">
    <name type="scientific">Candidatus Tanganyikabacteria bacterium</name>
    <dbReference type="NCBI Taxonomy" id="2961651"/>
    <lineage>
        <taxon>Bacteria</taxon>
        <taxon>Bacillati</taxon>
        <taxon>Candidatus Sericytochromatia</taxon>
        <taxon>Candidatus Tanganyikabacteria</taxon>
    </lineage>
</organism>
<dbReference type="GO" id="GO:0003887">
    <property type="term" value="F:DNA-directed DNA polymerase activity"/>
    <property type="evidence" value="ECO:0007669"/>
    <property type="project" value="InterPro"/>
</dbReference>
<gene>
    <name evidence="2" type="ORF">FJZ00_13420</name>
</gene>
<feature type="domain" description="DNA polymerase III delta N-terminal" evidence="1">
    <location>
        <begin position="3"/>
        <end position="80"/>
    </location>
</feature>
<evidence type="ECO:0000259" key="1">
    <source>
        <dbReference type="Pfam" id="PF06144"/>
    </source>
</evidence>